<evidence type="ECO:0000259" key="1">
    <source>
        <dbReference type="Pfam" id="PF08668"/>
    </source>
</evidence>
<reference evidence="3 4" key="1">
    <citation type="submission" date="2019-01" db="EMBL/GenBank/DDBJ databases">
        <authorList>
            <person name="Chen W.-M."/>
        </authorList>
    </citation>
    <scope>NUCLEOTIDE SEQUENCE [LARGE SCALE GENOMIC DNA]</scope>
    <source>
        <strain evidence="3 4">KYPC3</strain>
    </source>
</reference>
<sequence length="470" mass="51521">MQAVKLNASKPVVNKDNFGIIVPDKACDGALLQKTMFLRRSIIDLCGIYTGTRIFITNLSFIFIQSKNNQIWLALLPGILRFGAALPMLIRETIARSTPSPMPLQLVSIDELQLGSYVIAVTRQQGDVIVKDAGWVRSDDAIALLRQRGVLEVQIDTDKQLPPAKPSPEPIAAKPAAVKKAPKILFEQEVNKAGLALQANVQSASIALSALVHHHPVDFVELNSVSARLLDSTRRNHQALLFLQHVGVQDDELLQHSLSCACLMAAFCAELKMAEPEASLLTLAALLHDVGALQLKQLFPKQQVQDQDAAAYSVPLLQHQPDCPPLLLQVIEEHCLGLPQQQSQGGKMLAIVNSYSKLTVQTQKLSSVQAAEKLKQQAGKKLDLALVGSFLKCVGLYCPGSAVRLKSGRVGLVIENHPLHADKPRVKLIYHSVHRHHLAAKLLDLSKQTDDPLEGCADLNQYQLKLQHYL</sequence>
<name>A0A437R0V8_9GAMM</name>
<evidence type="ECO:0000313" key="4">
    <source>
        <dbReference type="Proteomes" id="UP000283077"/>
    </source>
</evidence>
<feature type="domain" description="HDOD" evidence="1">
    <location>
        <begin position="249"/>
        <end position="305"/>
    </location>
</feature>
<dbReference type="OrthoDB" id="9802066at2"/>
<dbReference type="SUPFAM" id="SSF109604">
    <property type="entry name" value="HD-domain/PDEase-like"/>
    <property type="match status" value="1"/>
</dbReference>
<gene>
    <name evidence="3" type="ORF">EOE67_07170</name>
</gene>
<keyword evidence="4" id="KW-1185">Reference proteome</keyword>
<organism evidence="3 4">
    <name type="scientific">Rheinheimera riviphila</name>
    <dbReference type="NCBI Taxonomy" id="1834037"/>
    <lineage>
        <taxon>Bacteria</taxon>
        <taxon>Pseudomonadati</taxon>
        <taxon>Pseudomonadota</taxon>
        <taxon>Gammaproteobacteria</taxon>
        <taxon>Chromatiales</taxon>
        <taxon>Chromatiaceae</taxon>
        <taxon>Rheinheimera</taxon>
    </lineage>
</organism>
<dbReference type="Gene3D" id="1.10.3210.10">
    <property type="entry name" value="Hypothetical protein af1432"/>
    <property type="match status" value="1"/>
</dbReference>
<evidence type="ECO:0000259" key="2">
    <source>
        <dbReference type="Pfam" id="PF11871"/>
    </source>
</evidence>
<dbReference type="Proteomes" id="UP000283077">
    <property type="component" value="Unassembled WGS sequence"/>
</dbReference>
<protein>
    <submittedName>
        <fullName evidence="3">DUF3391 domain-containing protein</fullName>
    </submittedName>
</protein>
<feature type="domain" description="DUF3391" evidence="2">
    <location>
        <begin position="107"/>
        <end position="183"/>
    </location>
</feature>
<comment type="caution">
    <text evidence="3">The sequence shown here is derived from an EMBL/GenBank/DDBJ whole genome shotgun (WGS) entry which is preliminary data.</text>
</comment>
<dbReference type="Pfam" id="PF08668">
    <property type="entry name" value="HDOD"/>
    <property type="match status" value="1"/>
</dbReference>
<accession>A0A437R0V8</accession>
<dbReference type="InterPro" id="IPR013976">
    <property type="entry name" value="HDOD"/>
</dbReference>
<dbReference type="EMBL" id="SACS01000005">
    <property type="protein sequence ID" value="RVU40367.1"/>
    <property type="molecule type" value="Genomic_DNA"/>
</dbReference>
<dbReference type="InterPro" id="IPR021812">
    <property type="entry name" value="DUF3391"/>
</dbReference>
<proteinExistence type="predicted"/>
<dbReference type="AlphaFoldDB" id="A0A437R0V8"/>
<evidence type="ECO:0000313" key="3">
    <source>
        <dbReference type="EMBL" id="RVU40367.1"/>
    </source>
</evidence>
<dbReference type="Pfam" id="PF11871">
    <property type="entry name" value="DUF3391"/>
    <property type="match status" value="1"/>
</dbReference>